<dbReference type="Gene3D" id="3.30.559.10">
    <property type="entry name" value="Chloramphenicol acetyltransferase-like domain"/>
    <property type="match status" value="2"/>
</dbReference>
<accession>A0A7C8IKA3</accession>
<evidence type="ECO:0000313" key="3">
    <source>
        <dbReference type="EMBL" id="KAF2963698.1"/>
    </source>
</evidence>
<feature type="region of interest" description="Disordered" evidence="2">
    <location>
        <begin position="36"/>
        <end position="55"/>
    </location>
</feature>
<comment type="caution">
    <text evidence="3">The sequence shown here is derived from an EMBL/GenBank/DDBJ whole genome shotgun (WGS) entry which is preliminary data.</text>
</comment>
<dbReference type="PANTHER" id="PTHR31642:SF310">
    <property type="entry name" value="FATTY ALCOHOL:CAFFEOYL-COA ACYLTRANSFERASE"/>
    <property type="match status" value="1"/>
</dbReference>
<proteinExistence type="predicted"/>
<keyword evidence="1" id="KW-0808">Transferase</keyword>
<dbReference type="GO" id="GO:0016747">
    <property type="term" value="F:acyltransferase activity, transferring groups other than amino-acyl groups"/>
    <property type="evidence" value="ECO:0007669"/>
    <property type="project" value="TreeGrafter"/>
</dbReference>
<dbReference type="AlphaFoldDB" id="A0A7C8IKA3"/>
<protein>
    <submittedName>
        <fullName evidence="3">Uncharacterized protein</fullName>
    </submittedName>
</protein>
<dbReference type="InterPro" id="IPR050317">
    <property type="entry name" value="Plant_Fungal_Acyltransferase"/>
</dbReference>
<name>A0A7C8IKA3_9PEZI</name>
<dbReference type="Proteomes" id="UP000481858">
    <property type="component" value="Unassembled WGS sequence"/>
</dbReference>
<dbReference type="PANTHER" id="PTHR31642">
    <property type="entry name" value="TRICHOTHECENE 3-O-ACETYLTRANSFERASE"/>
    <property type="match status" value="1"/>
</dbReference>
<gene>
    <name evidence="3" type="ORF">GQX73_g9876</name>
</gene>
<evidence type="ECO:0000256" key="1">
    <source>
        <dbReference type="ARBA" id="ARBA00022679"/>
    </source>
</evidence>
<dbReference type="EMBL" id="WUBL01000187">
    <property type="protein sequence ID" value="KAF2963698.1"/>
    <property type="molecule type" value="Genomic_DNA"/>
</dbReference>
<organism evidence="3 4">
    <name type="scientific">Xylaria multiplex</name>
    <dbReference type="NCBI Taxonomy" id="323545"/>
    <lineage>
        <taxon>Eukaryota</taxon>
        <taxon>Fungi</taxon>
        <taxon>Dikarya</taxon>
        <taxon>Ascomycota</taxon>
        <taxon>Pezizomycotina</taxon>
        <taxon>Sordariomycetes</taxon>
        <taxon>Xylariomycetidae</taxon>
        <taxon>Xylariales</taxon>
        <taxon>Xylariaceae</taxon>
        <taxon>Xylaria</taxon>
    </lineage>
</organism>
<dbReference type="Pfam" id="PF02458">
    <property type="entry name" value="Transferase"/>
    <property type="match status" value="1"/>
</dbReference>
<evidence type="ECO:0000313" key="4">
    <source>
        <dbReference type="Proteomes" id="UP000481858"/>
    </source>
</evidence>
<keyword evidence="4" id="KW-1185">Reference proteome</keyword>
<dbReference type="InParanoid" id="A0A7C8IKA3"/>
<dbReference type="OrthoDB" id="1862401at2759"/>
<dbReference type="GO" id="GO:0044550">
    <property type="term" value="P:secondary metabolite biosynthetic process"/>
    <property type="evidence" value="ECO:0007669"/>
    <property type="project" value="TreeGrafter"/>
</dbReference>
<sequence length="533" mass="60581">MPFKELANQEILYLSSFFRKMHIDLATLAHVVRKRHHRPHLPPVSKPDKGRKTSPRHFTMHSPDGYENEMLSVFNQCSPRGYICVVLCFPCDDSRRRDAESHIRQSLTRLANENRLFAARLYTNSDGIAFIKQSSDFDIPFEVVPSRYGNEVDYEQLKREEFPPGRFVDPRYGIPGLGGSNRDPVPLSKVDVTFVRGGLLLSIFLQHAITDGSSLRVFLEALGNQTRNISAHSPSEQKLRVSSPILHSIASRMLTDETAFRRCVERCPEYAILSDLSGPTQPLMQKTNPPIQDPERVGKIFVFTKERLDSLRDCIQEENKSNYRPTAYMSLATLAFAHITKARIETESFPIGLPPNQHAELWNSVNWRSRAFPGATENYFGNAVLPAVTRVTRERVHAACYNNRDLALLVPLVKESIDVVNEDYVSQRMSMMSQAPDPRMVGVNYDPRSPEMLAFNTWRHFGADVEWNIPGVPVTKPDTIRRATGAFGMGTALILPTQAESKKQELYVSLSVNAMEALCKDERWRYWVDRIIG</sequence>
<evidence type="ECO:0000256" key="2">
    <source>
        <dbReference type="SAM" id="MobiDB-lite"/>
    </source>
</evidence>
<reference evidence="3 4" key="1">
    <citation type="submission" date="2019-12" db="EMBL/GenBank/DDBJ databases">
        <title>Draft genome sequence of the ascomycete Xylaria multiplex DSM 110363.</title>
        <authorList>
            <person name="Buettner E."/>
            <person name="Kellner H."/>
        </authorList>
    </citation>
    <scope>NUCLEOTIDE SEQUENCE [LARGE SCALE GENOMIC DNA]</scope>
    <source>
        <strain evidence="3 4">DSM 110363</strain>
    </source>
</reference>
<dbReference type="InterPro" id="IPR023213">
    <property type="entry name" value="CAT-like_dom_sf"/>
</dbReference>